<comment type="caution">
    <text evidence="2">The sequence shown here is derived from an EMBL/GenBank/DDBJ whole genome shotgun (WGS) entry which is preliminary data.</text>
</comment>
<sequence length="176" mass="18474">MLRGAAVRRFADDGAAGLRAADPPFDGASFDVALGEAGFADVPFADVPFVDDLDCFFGAALPLATGAVPLAFFAPEALAPDPAPGADDGRAPEPRAEPEGRAGRREEGMGRLCRFAGPLYGHYLRRAVCRNAKVRPSPAIPPTTVHGYGPNPWVGADLSVRAPNQPWKRGNADRPA</sequence>
<protein>
    <submittedName>
        <fullName evidence="2">Uncharacterized protein</fullName>
    </submittedName>
</protein>
<gene>
    <name evidence="2" type="ORF">GCM10023198_01120</name>
</gene>
<feature type="compositionally biased region" description="Basic and acidic residues" evidence="1">
    <location>
        <begin position="87"/>
        <end position="106"/>
    </location>
</feature>
<proteinExistence type="predicted"/>
<evidence type="ECO:0000256" key="1">
    <source>
        <dbReference type="SAM" id="MobiDB-lite"/>
    </source>
</evidence>
<organism evidence="2 3">
    <name type="scientific">Promicromonospora umidemergens</name>
    <dbReference type="NCBI Taxonomy" id="629679"/>
    <lineage>
        <taxon>Bacteria</taxon>
        <taxon>Bacillati</taxon>
        <taxon>Actinomycetota</taxon>
        <taxon>Actinomycetes</taxon>
        <taxon>Micrococcales</taxon>
        <taxon>Promicromonosporaceae</taxon>
        <taxon>Promicromonospora</taxon>
    </lineage>
</organism>
<dbReference type="EMBL" id="BAABHM010000002">
    <property type="protein sequence ID" value="GAA4686641.1"/>
    <property type="molecule type" value="Genomic_DNA"/>
</dbReference>
<accession>A0ABP8WD26</accession>
<feature type="region of interest" description="Disordered" evidence="1">
    <location>
        <begin position="156"/>
        <end position="176"/>
    </location>
</feature>
<evidence type="ECO:0000313" key="2">
    <source>
        <dbReference type="EMBL" id="GAA4686641.1"/>
    </source>
</evidence>
<evidence type="ECO:0000313" key="3">
    <source>
        <dbReference type="Proteomes" id="UP001500843"/>
    </source>
</evidence>
<name>A0ABP8WD26_9MICO</name>
<reference evidence="3" key="1">
    <citation type="journal article" date="2019" name="Int. J. Syst. Evol. Microbiol.">
        <title>The Global Catalogue of Microorganisms (GCM) 10K type strain sequencing project: providing services to taxonomists for standard genome sequencing and annotation.</title>
        <authorList>
            <consortium name="The Broad Institute Genomics Platform"/>
            <consortium name="The Broad Institute Genome Sequencing Center for Infectious Disease"/>
            <person name="Wu L."/>
            <person name="Ma J."/>
        </authorList>
    </citation>
    <scope>NUCLEOTIDE SEQUENCE [LARGE SCALE GENOMIC DNA]</scope>
    <source>
        <strain evidence="3">JCM 17975</strain>
    </source>
</reference>
<feature type="region of interest" description="Disordered" evidence="1">
    <location>
        <begin position="79"/>
        <end position="106"/>
    </location>
</feature>
<dbReference type="Proteomes" id="UP001500843">
    <property type="component" value="Unassembled WGS sequence"/>
</dbReference>
<keyword evidence="3" id="KW-1185">Reference proteome</keyword>